<dbReference type="AlphaFoldDB" id="A0A645GTX2"/>
<proteinExistence type="predicted"/>
<accession>A0A645GTX2</accession>
<protein>
    <submittedName>
        <fullName evidence="1">Uncharacterized protein</fullName>
    </submittedName>
</protein>
<dbReference type="EMBL" id="VSSQ01081259">
    <property type="protein sequence ID" value="MPN30215.1"/>
    <property type="molecule type" value="Genomic_DNA"/>
</dbReference>
<gene>
    <name evidence="1" type="ORF">SDC9_177678</name>
</gene>
<reference evidence="1" key="1">
    <citation type="submission" date="2019-08" db="EMBL/GenBank/DDBJ databases">
        <authorList>
            <person name="Kucharzyk K."/>
            <person name="Murdoch R.W."/>
            <person name="Higgins S."/>
            <person name="Loffler F."/>
        </authorList>
    </citation>
    <scope>NUCLEOTIDE SEQUENCE</scope>
</reference>
<evidence type="ECO:0000313" key="1">
    <source>
        <dbReference type="EMBL" id="MPN30215.1"/>
    </source>
</evidence>
<organism evidence="1">
    <name type="scientific">bioreactor metagenome</name>
    <dbReference type="NCBI Taxonomy" id="1076179"/>
    <lineage>
        <taxon>unclassified sequences</taxon>
        <taxon>metagenomes</taxon>
        <taxon>ecological metagenomes</taxon>
    </lineage>
</organism>
<comment type="caution">
    <text evidence="1">The sequence shown here is derived from an EMBL/GenBank/DDBJ whole genome shotgun (WGS) entry which is preliminary data.</text>
</comment>
<sequence length="146" mass="15662">MTVPLYCCRCCSNHSIDSASKWFVGSSNNNISGSVSSNRHNATRLLSPPDKYLIGDSPGGQRRASIARSNLLSKFQASFASNKSVRVPCLSMSLSISSSLIGSANFALISSYSLSKSTISCIPCWMISFTVKESSSSGSWAKYPIE</sequence>
<name>A0A645GTX2_9ZZZZ</name>